<organism evidence="7 8">
    <name type="scientific">Grifola frondosa</name>
    <name type="common">Maitake</name>
    <name type="synonym">Polyporus frondosus</name>
    <dbReference type="NCBI Taxonomy" id="5627"/>
    <lineage>
        <taxon>Eukaryota</taxon>
        <taxon>Fungi</taxon>
        <taxon>Dikarya</taxon>
        <taxon>Basidiomycota</taxon>
        <taxon>Agaricomycotina</taxon>
        <taxon>Agaricomycetes</taxon>
        <taxon>Polyporales</taxon>
        <taxon>Grifolaceae</taxon>
        <taxon>Grifola</taxon>
    </lineage>
</organism>
<feature type="domain" description="Major facilitator superfamily (MFS) profile" evidence="6">
    <location>
        <begin position="84"/>
        <end position="521"/>
    </location>
</feature>
<keyword evidence="4 5" id="KW-0472">Membrane</keyword>
<evidence type="ECO:0000313" key="8">
    <source>
        <dbReference type="Proteomes" id="UP000092993"/>
    </source>
</evidence>
<keyword evidence="8" id="KW-1185">Reference proteome</keyword>
<dbReference type="Proteomes" id="UP000092993">
    <property type="component" value="Unassembled WGS sequence"/>
</dbReference>
<dbReference type="Pfam" id="PF07690">
    <property type="entry name" value="MFS_1"/>
    <property type="match status" value="1"/>
</dbReference>
<feature type="transmembrane region" description="Helical" evidence="5">
    <location>
        <begin position="489"/>
        <end position="517"/>
    </location>
</feature>
<name>A0A1C7MRL8_GRIFR</name>
<feature type="transmembrane region" description="Helical" evidence="5">
    <location>
        <begin position="82"/>
        <end position="103"/>
    </location>
</feature>
<protein>
    <recommendedName>
        <fullName evidence="6">Major facilitator superfamily (MFS) profile domain-containing protein</fullName>
    </recommendedName>
</protein>
<dbReference type="CDD" id="cd17323">
    <property type="entry name" value="MFS_Tpo1_MDR_like"/>
    <property type="match status" value="1"/>
</dbReference>
<dbReference type="Gene3D" id="1.20.1250.20">
    <property type="entry name" value="MFS general substrate transporter like domains"/>
    <property type="match status" value="1"/>
</dbReference>
<dbReference type="PANTHER" id="PTHR23502:SF60">
    <property type="entry name" value="MAJOR FACILITATOR SUPERFAMILY (MFS) PROFILE DOMAIN-CONTAINING PROTEIN-RELATED"/>
    <property type="match status" value="1"/>
</dbReference>
<dbReference type="GO" id="GO:0022857">
    <property type="term" value="F:transmembrane transporter activity"/>
    <property type="evidence" value="ECO:0007669"/>
    <property type="project" value="InterPro"/>
</dbReference>
<accession>A0A1C7MRL8</accession>
<dbReference type="GO" id="GO:0016020">
    <property type="term" value="C:membrane"/>
    <property type="evidence" value="ECO:0007669"/>
    <property type="project" value="UniProtKB-SubCell"/>
</dbReference>
<dbReference type="PANTHER" id="PTHR23502">
    <property type="entry name" value="MAJOR FACILITATOR SUPERFAMILY"/>
    <property type="match status" value="1"/>
</dbReference>
<feature type="transmembrane region" description="Helical" evidence="5">
    <location>
        <begin position="360"/>
        <end position="380"/>
    </location>
</feature>
<feature type="transmembrane region" description="Helical" evidence="5">
    <location>
        <begin position="321"/>
        <end position="340"/>
    </location>
</feature>
<sequence>MSRSPFASLPEETVQAITEYSHQSLRSNSPITASEKVESINETDVTATLDSDTKDVEVVIVDWDGPNDPENQESHWPQRRKWAAALTVSAFTFISPVSSSMVAPAASQIADAFGIHESFKTSLNVSIFVLAYAVGPLFLGPLCEIFGRVWVLRGSNIFFLAWNLGCGFAQSEGQLIAFRFLAGIGGSAPLACGGAVLGDMWTPEERGQAIAIYSLAPLLGPVIGPIAGAWIAELSTWRWVFWSTSIAAGVIQIFGFFALRETFAPVLLEQKAKRIRLQKDVENGPVQTVRTVHQTSERRDYKDFIFRSLVRPFILFAQEPIIQLLGLYLAFVYGVIYLVLTTIPGIYTNIYHEKVGIVGLHYASLGIGLTIATQINARLLDKVYVYLKNRNGGLGEPEFRLPCVMPGTLLLPIGLLIQGWAAQEHVHWIVTDIGFAIIGAGIILTFQGMQTYIIDAFTNYAASALAAVSCLRSLAGFGFPLFAPAMYNALGYGVGNTILAAVAFVVGCPAIWVFWIWGERIRALSKHAKKK</sequence>
<feature type="transmembrane region" description="Helical" evidence="5">
    <location>
        <begin position="176"/>
        <end position="198"/>
    </location>
</feature>
<dbReference type="SUPFAM" id="SSF103473">
    <property type="entry name" value="MFS general substrate transporter"/>
    <property type="match status" value="1"/>
</dbReference>
<feature type="transmembrane region" description="Helical" evidence="5">
    <location>
        <begin position="237"/>
        <end position="259"/>
    </location>
</feature>
<evidence type="ECO:0000256" key="4">
    <source>
        <dbReference type="ARBA" id="ARBA00023136"/>
    </source>
</evidence>
<keyword evidence="2 5" id="KW-0812">Transmembrane</keyword>
<proteinExistence type="predicted"/>
<dbReference type="PROSITE" id="PS50850">
    <property type="entry name" value="MFS"/>
    <property type="match status" value="1"/>
</dbReference>
<feature type="transmembrane region" description="Helical" evidence="5">
    <location>
        <begin position="458"/>
        <end position="483"/>
    </location>
</feature>
<feature type="transmembrane region" description="Helical" evidence="5">
    <location>
        <begin position="123"/>
        <end position="143"/>
    </location>
</feature>
<feature type="transmembrane region" description="Helical" evidence="5">
    <location>
        <begin position="401"/>
        <end position="420"/>
    </location>
</feature>
<evidence type="ECO:0000256" key="5">
    <source>
        <dbReference type="SAM" id="Phobius"/>
    </source>
</evidence>
<gene>
    <name evidence="7" type="ORF">A0H81_01194</name>
</gene>
<dbReference type="FunFam" id="1.20.1250.20:FF:000011">
    <property type="entry name" value="MFS multidrug transporter, putative"/>
    <property type="match status" value="1"/>
</dbReference>
<dbReference type="InterPro" id="IPR011701">
    <property type="entry name" value="MFS"/>
</dbReference>
<evidence type="ECO:0000256" key="2">
    <source>
        <dbReference type="ARBA" id="ARBA00022692"/>
    </source>
</evidence>
<dbReference type="OMA" id="FQGMQTY"/>
<dbReference type="STRING" id="5627.A0A1C7MRL8"/>
<dbReference type="OrthoDB" id="6770063at2759"/>
<evidence type="ECO:0000313" key="7">
    <source>
        <dbReference type="EMBL" id="OBZ79510.1"/>
    </source>
</evidence>
<dbReference type="AlphaFoldDB" id="A0A1C7MRL8"/>
<comment type="subcellular location">
    <subcellularLocation>
        <location evidence="1">Membrane</location>
        <topology evidence="1">Multi-pass membrane protein</topology>
    </subcellularLocation>
</comment>
<keyword evidence="3 5" id="KW-1133">Transmembrane helix</keyword>
<evidence type="ECO:0000256" key="3">
    <source>
        <dbReference type="ARBA" id="ARBA00022989"/>
    </source>
</evidence>
<evidence type="ECO:0000259" key="6">
    <source>
        <dbReference type="PROSITE" id="PS50850"/>
    </source>
</evidence>
<comment type="caution">
    <text evidence="7">The sequence shown here is derived from an EMBL/GenBank/DDBJ whole genome shotgun (WGS) entry which is preliminary data.</text>
</comment>
<evidence type="ECO:0000256" key="1">
    <source>
        <dbReference type="ARBA" id="ARBA00004141"/>
    </source>
</evidence>
<dbReference type="InterPro" id="IPR020846">
    <property type="entry name" value="MFS_dom"/>
</dbReference>
<feature type="transmembrane region" description="Helical" evidence="5">
    <location>
        <begin position="426"/>
        <end position="446"/>
    </location>
</feature>
<feature type="transmembrane region" description="Helical" evidence="5">
    <location>
        <begin position="150"/>
        <end position="170"/>
    </location>
</feature>
<dbReference type="EMBL" id="LUGG01000001">
    <property type="protein sequence ID" value="OBZ79510.1"/>
    <property type="molecule type" value="Genomic_DNA"/>
</dbReference>
<reference evidence="7 8" key="1">
    <citation type="submission" date="2016-03" db="EMBL/GenBank/DDBJ databases">
        <title>Whole genome sequencing of Grifola frondosa 9006-11.</title>
        <authorList>
            <person name="Min B."/>
            <person name="Park H."/>
            <person name="Kim J.-G."/>
            <person name="Cho H."/>
            <person name="Oh Y.-L."/>
            <person name="Kong W.-S."/>
            <person name="Choi I.-G."/>
        </authorList>
    </citation>
    <scope>NUCLEOTIDE SEQUENCE [LARGE SCALE GENOMIC DNA]</scope>
    <source>
        <strain evidence="7 8">9006-11</strain>
    </source>
</reference>
<dbReference type="InterPro" id="IPR036259">
    <property type="entry name" value="MFS_trans_sf"/>
</dbReference>
<feature type="transmembrane region" description="Helical" evidence="5">
    <location>
        <begin position="210"/>
        <end position="231"/>
    </location>
</feature>